<dbReference type="Pfam" id="PF02237">
    <property type="entry name" value="BPL_C"/>
    <property type="match status" value="1"/>
</dbReference>
<dbReference type="PROSITE" id="PS51733">
    <property type="entry name" value="BPL_LPL_CATALYTIC"/>
    <property type="match status" value="1"/>
</dbReference>
<comment type="catalytic activity">
    <reaction evidence="6">
        <text>biotin + L-lysyl-[protein] + ATP = N(6)-biotinyl-L-lysyl-[protein] + AMP + diphosphate + H(+)</text>
        <dbReference type="Rhea" id="RHEA:11756"/>
        <dbReference type="Rhea" id="RHEA-COMP:9752"/>
        <dbReference type="Rhea" id="RHEA-COMP:10505"/>
        <dbReference type="ChEBI" id="CHEBI:15378"/>
        <dbReference type="ChEBI" id="CHEBI:29969"/>
        <dbReference type="ChEBI" id="CHEBI:30616"/>
        <dbReference type="ChEBI" id="CHEBI:33019"/>
        <dbReference type="ChEBI" id="CHEBI:57586"/>
        <dbReference type="ChEBI" id="CHEBI:83144"/>
        <dbReference type="ChEBI" id="CHEBI:456215"/>
        <dbReference type="EC" id="6.3.4.15"/>
    </reaction>
</comment>
<keyword evidence="1 8" id="KW-0436">Ligase</keyword>
<dbReference type="Gene3D" id="3.30.930.10">
    <property type="entry name" value="Bira Bifunctional Protein, Domain 2"/>
    <property type="match status" value="1"/>
</dbReference>
<evidence type="ECO:0000313" key="9">
    <source>
        <dbReference type="Proteomes" id="UP000240811"/>
    </source>
</evidence>
<reference evidence="9" key="1">
    <citation type="submission" date="2018-02" db="EMBL/GenBank/DDBJ databases">
        <title>Genome sequence of Candidatus Liberibacter europaeus.</title>
        <authorList>
            <person name="Frampton R.A."/>
            <person name="Thompson S.M."/>
            <person name="David C."/>
            <person name="Addison S.M."/>
            <person name="Smith G.R."/>
        </authorList>
    </citation>
    <scope>NUCLEOTIDE SEQUENCE [LARGE SCALE GENOMIC DNA]</scope>
</reference>
<name>A0A2T4VX99_9HYPH</name>
<keyword evidence="2" id="KW-0547">Nucleotide-binding</keyword>
<dbReference type="Pfam" id="PF03099">
    <property type="entry name" value="BPL_LplA_LipB"/>
    <property type="match status" value="1"/>
</dbReference>
<dbReference type="EMBL" id="PSQJ01000004">
    <property type="protein sequence ID" value="PTL86378.1"/>
    <property type="molecule type" value="Genomic_DNA"/>
</dbReference>
<gene>
    <name evidence="8" type="ORF">C4617_04040</name>
</gene>
<feature type="domain" description="BPL/LPL catalytic" evidence="7">
    <location>
        <begin position="1"/>
        <end position="188"/>
    </location>
</feature>
<evidence type="ECO:0000313" key="8">
    <source>
        <dbReference type="EMBL" id="PTL86378.1"/>
    </source>
</evidence>
<dbReference type="GO" id="GO:0005737">
    <property type="term" value="C:cytoplasm"/>
    <property type="evidence" value="ECO:0007669"/>
    <property type="project" value="TreeGrafter"/>
</dbReference>
<keyword evidence="3" id="KW-0067">ATP-binding</keyword>
<dbReference type="EC" id="6.3.4.15" evidence="5"/>
<dbReference type="InterPro" id="IPR004408">
    <property type="entry name" value="Biotin_CoA_COase_ligase"/>
</dbReference>
<evidence type="ECO:0000256" key="1">
    <source>
        <dbReference type="ARBA" id="ARBA00022598"/>
    </source>
</evidence>
<dbReference type="SUPFAM" id="SSF55681">
    <property type="entry name" value="Class II aaRS and biotin synthetases"/>
    <property type="match status" value="1"/>
</dbReference>
<dbReference type="PANTHER" id="PTHR12835">
    <property type="entry name" value="BIOTIN PROTEIN LIGASE"/>
    <property type="match status" value="1"/>
</dbReference>
<organism evidence="8 9">
    <name type="scientific">Candidatus Liberibacter europaeus</name>
    <dbReference type="NCBI Taxonomy" id="744859"/>
    <lineage>
        <taxon>Bacteria</taxon>
        <taxon>Pseudomonadati</taxon>
        <taxon>Pseudomonadota</taxon>
        <taxon>Alphaproteobacteria</taxon>
        <taxon>Hyphomicrobiales</taxon>
        <taxon>Rhizobiaceae</taxon>
        <taxon>Liberibacter</taxon>
    </lineage>
</organism>
<evidence type="ECO:0000259" key="7">
    <source>
        <dbReference type="PROSITE" id="PS51733"/>
    </source>
</evidence>
<dbReference type="InterPro" id="IPR004143">
    <property type="entry name" value="BPL_LPL_catalytic"/>
</dbReference>
<dbReference type="Proteomes" id="UP000240811">
    <property type="component" value="Unassembled WGS sequence"/>
</dbReference>
<evidence type="ECO:0000256" key="2">
    <source>
        <dbReference type="ARBA" id="ARBA00022741"/>
    </source>
</evidence>
<dbReference type="NCBIfam" id="TIGR00121">
    <property type="entry name" value="birA_ligase"/>
    <property type="match status" value="1"/>
</dbReference>
<evidence type="ECO:0000256" key="5">
    <source>
        <dbReference type="ARBA" id="ARBA00024227"/>
    </source>
</evidence>
<dbReference type="SUPFAM" id="SSF50037">
    <property type="entry name" value="C-terminal domain of transcriptional repressors"/>
    <property type="match status" value="1"/>
</dbReference>
<sequence>MLCDNFGYKITKNFRYEFFDSISSTNDECMKRALCGDSGGLWIISSRQTAGRGCKGKTWVSDKGNLYASLLLIDSFSKNSLTLLSFASAVAVHAVISSILSTGIDVKIKWPNDILIFRRKVAGILIETKNLENDLQAVVIGIGVNIENCPQHTSYPATFLNTEGVNTSLDDILPLLFQEFAKILDIWKKDTGREEIMRLWRCCACGIGDFITININNRLVSGRFVGVDDCGYLLLEESKGFFRQIFTGDVFE</sequence>
<accession>A0A2T4VX99</accession>
<evidence type="ECO:0000256" key="6">
    <source>
        <dbReference type="ARBA" id="ARBA00047846"/>
    </source>
</evidence>
<dbReference type="GO" id="GO:0004077">
    <property type="term" value="F:biotin--[biotin carboxyl-carrier protein] ligase activity"/>
    <property type="evidence" value="ECO:0007669"/>
    <property type="project" value="UniProtKB-EC"/>
</dbReference>
<dbReference type="InterPro" id="IPR045864">
    <property type="entry name" value="aa-tRNA-synth_II/BPL/LPL"/>
</dbReference>
<dbReference type="AlphaFoldDB" id="A0A2T4VX99"/>
<evidence type="ECO:0000256" key="3">
    <source>
        <dbReference type="ARBA" id="ARBA00022840"/>
    </source>
</evidence>
<comment type="caution">
    <text evidence="8">The sequence shown here is derived from an EMBL/GenBank/DDBJ whole genome shotgun (WGS) entry which is preliminary data.</text>
</comment>
<protein>
    <recommendedName>
        <fullName evidence="5">biotin--[biotin carboxyl-carrier protein] ligase</fullName>
        <ecNumber evidence="5">6.3.4.15</ecNumber>
    </recommendedName>
</protein>
<dbReference type="InterPro" id="IPR003142">
    <property type="entry name" value="BPL_C"/>
</dbReference>
<dbReference type="GO" id="GO:0005524">
    <property type="term" value="F:ATP binding"/>
    <property type="evidence" value="ECO:0007669"/>
    <property type="project" value="UniProtKB-KW"/>
</dbReference>
<proteinExistence type="predicted"/>
<dbReference type="CDD" id="cd16442">
    <property type="entry name" value="BPL"/>
    <property type="match status" value="1"/>
</dbReference>
<dbReference type="InterPro" id="IPR008988">
    <property type="entry name" value="Transcriptional_repressor_C"/>
</dbReference>
<evidence type="ECO:0000256" key="4">
    <source>
        <dbReference type="ARBA" id="ARBA00023267"/>
    </source>
</evidence>
<dbReference type="PANTHER" id="PTHR12835:SF5">
    <property type="entry name" value="BIOTIN--PROTEIN LIGASE"/>
    <property type="match status" value="1"/>
</dbReference>
<keyword evidence="4" id="KW-0092">Biotin</keyword>